<sequence length="296" mass="32150">MEGFKVLLRTSRPVGWFFGPILYAIGLVHSPKPFTSLRKKRAVILQLLSLSFPLSLIVFGVNDVYDFETDTRNARKKIDGLEGTIVDPKDHAVVTLAAWVATAVILATSFTSGRRSNVAVVSLLLFMSWQYSAPPFRFKERPFLDSLSNGVIIDLAYLAGYTAGGGRLDRRMLTLKGHVLGLCTTGVHALGAVVDVEADAAVGQRTIATVFGPRLALVFGAMSYLTALLIEQQLTVFGVYILGGLLMMVAPIVDLSLAHAAFQAVVYWTGVMSAIWFAEKAVAAARQRRASADRRS</sequence>
<evidence type="ECO:0000256" key="5">
    <source>
        <dbReference type="SAM" id="Phobius"/>
    </source>
</evidence>
<feature type="transmembrane region" description="Helical" evidence="5">
    <location>
        <begin position="91"/>
        <end position="110"/>
    </location>
</feature>
<keyword evidence="3 5" id="KW-1133">Transmembrane helix</keyword>
<evidence type="ECO:0000256" key="2">
    <source>
        <dbReference type="ARBA" id="ARBA00022692"/>
    </source>
</evidence>
<feature type="transmembrane region" description="Helical" evidence="5">
    <location>
        <begin position="175"/>
        <end position="194"/>
    </location>
</feature>
<evidence type="ECO:0000313" key="7">
    <source>
        <dbReference type="Proteomes" id="UP000256964"/>
    </source>
</evidence>
<dbReference type="EMBL" id="KZ857461">
    <property type="protein sequence ID" value="RDX43641.1"/>
    <property type="molecule type" value="Genomic_DNA"/>
</dbReference>
<dbReference type="Pfam" id="PF01040">
    <property type="entry name" value="UbiA"/>
    <property type="match status" value="1"/>
</dbReference>
<feature type="transmembrane region" description="Helical" evidence="5">
    <location>
        <begin position="206"/>
        <end position="227"/>
    </location>
</feature>
<protein>
    <recommendedName>
        <fullName evidence="8">UbiA prenyltransferase</fullName>
    </recommendedName>
</protein>
<keyword evidence="7" id="KW-1185">Reference proteome</keyword>
<keyword evidence="2 5" id="KW-0812">Transmembrane</keyword>
<comment type="subcellular location">
    <subcellularLocation>
        <location evidence="1">Membrane</location>
        <topology evidence="1">Multi-pass membrane protein</topology>
    </subcellularLocation>
</comment>
<dbReference type="InterPro" id="IPR050475">
    <property type="entry name" value="Prenyltransferase_related"/>
</dbReference>
<dbReference type="Proteomes" id="UP000256964">
    <property type="component" value="Unassembled WGS sequence"/>
</dbReference>
<accession>A0A371CTP5</accession>
<evidence type="ECO:0000256" key="4">
    <source>
        <dbReference type="ARBA" id="ARBA00023136"/>
    </source>
</evidence>
<feature type="transmembrane region" description="Helical" evidence="5">
    <location>
        <begin position="14"/>
        <end position="30"/>
    </location>
</feature>
<dbReference type="InterPro" id="IPR044878">
    <property type="entry name" value="UbiA_sf"/>
</dbReference>
<dbReference type="OrthoDB" id="2753389at2759"/>
<dbReference type="Gene3D" id="1.10.357.140">
    <property type="entry name" value="UbiA prenyltransferase"/>
    <property type="match status" value="1"/>
</dbReference>
<dbReference type="AlphaFoldDB" id="A0A371CTP5"/>
<dbReference type="GO" id="GO:0016765">
    <property type="term" value="F:transferase activity, transferring alkyl or aryl (other than methyl) groups"/>
    <property type="evidence" value="ECO:0007669"/>
    <property type="project" value="InterPro"/>
</dbReference>
<organism evidence="6 7">
    <name type="scientific">Lentinus brumalis</name>
    <dbReference type="NCBI Taxonomy" id="2498619"/>
    <lineage>
        <taxon>Eukaryota</taxon>
        <taxon>Fungi</taxon>
        <taxon>Dikarya</taxon>
        <taxon>Basidiomycota</taxon>
        <taxon>Agaricomycotina</taxon>
        <taxon>Agaricomycetes</taxon>
        <taxon>Polyporales</taxon>
        <taxon>Polyporaceae</taxon>
        <taxon>Lentinus</taxon>
    </lineage>
</organism>
<dbReference type="InterPro" id="IPR000537">
    <property type="entry name" value="UbiA_prenyltransferase"/>
</dbReference>
<name>A0A371CTP5_9APHY</name>
<gene>
    <name evidence="6" type="ORF">OH76DRAFT_1458325</name>
</gene>
<dbReference type="PANTHER" id="PTHR42723:SF1">
    <property type="entry name" value="CHLOROPHYLL SYNTHASE, CHLOROPLASTIC"/>
    <property type="match status" value="1"/>
</dbReference>
<dbReference type="GO" id="GO:0016020">
    <property type="term" value="C:membrane"/>
    <property type="evidence" value="ECO:0007669"/>
    <property type="project" value="UniProtKB-SubCell"/>
</dbReference>
<feature type="transmembrane region" description="Helical" evidence="5">
    <location>
        <begin position="42"/>
        <end position="61"/>
    </location>
</feature>
<dbReference type="PANTHER" id="PTHR42723">
    <property type="entry name" value="CHLOROPHYLL SYNTHASE"/>
    <property type="match status" value="1"/>
</dbReference>
<dbReference type="STRING" id="139420.A0A371CTP5"/>
<evidence type="ECO:0000256" key="3">
    <source>
        <dbReference type="ARBA" id="ARBA00022989"/>
    </source>
</evidence>
<proteinExistence type="predicted"/>
<reference evidence="6 7" key="1">
    <citation type="journal article" date="2018" name="Biotechnol. Biofuels">
        <title>Integrative visual omics of the white-rot fungus Polyporus brumalis exposes the biotechnological potential of its oxidative enzymes for delignifying raw plant biomass.</title>
        <authorList>
            <person name="Miyauchi S."/>
            <person name="Rancon A."/>
            <person name="Drula E."/>
            <person name="Hage H."/>
            <person name="Chaduli D."/>
            <person name="Favel A."/>
            <person name="Grisel S."/>
            <person name="Henrissat B."/>
            <person name="Herpoel-Gimbert I."/>
            <person name="Ruiz-Duenas F.J."/>
            <person name="Chevret D."/>
            <person name="Hainaut M."/>
            <person name="Lin J."/>
            <person name="Wang M."/>
            <person name="Pangilinan J."/>
            <person name="Lipzen A."/>
            <person name="Lesage-Meessen L."/>
            <person name="Navarro D."/>
            <person name="Riley R."/>
            <person name="Grigoriev I.V."/>
            <person name="Zhou S."/>
            <person name="Raouche S."/>
            <person name="Rosso M.N."/>
        </authorList>
    </citation>
    <scope>NUCLEOTIDE SEQUENCE [LARGE SCALE GENOMIC DNA]</scope>
    <source>
        <strain evidence="6 7">BRFM 1820</strain>
    </source>
</reference>
<feature type="transmembrane region" description="Helical" evidence="5">
    <location>
        <begin position="265"/>
        <end position="285"/>
    </location>
</feature>
<feature type="transmembrane region" description="Helical" evidence="5">
    <location>
        <begin position="234"/>
        <end position="253"/>
    </location>
</feature>
<keyword evidence="4 5" id="KW-0472">Membrane</keyword>
<evidence type="ECO:0000313" key="6">
    <source>
        <dbReference type="EMBL" id="RDX43641.1"/>
    </source>
</evidence>
<evidence type="ECO:0000256" key="1">
    <source>
        <dbReference type="ARBA" id="ARBA00004141"/>
    </source>
</evidence>
<evidence type="ECO:0008006" key="8">
    <source>
        <dbReference type="Google" id="ProtNLM"/>
    </source>
</evidence>